<organism evidence="1 2">
    <name type="scientific">Pistacia integerrima</name>
    <dbReference type="NCBI Taxonomy" id="434235"/>
    <lineage>
        <taxon>Eukaryota</taxon>
        <taxon>Viridiplantae</taxon>
        <taxon>Streptophyta</taxon>
        <taxon>Embryophyta</taxon>
        <taxon>Tracheophyta</taxon>
        <taxon>Spermatophyta</taxon>
        <taxon>Magnoliopsida</taxon>
        <taxon>eudicotyledons</taxon>
        <taxon>Gunneridae</taxon>
        <taxon>Pentapetalae</taxon>
        <taxon>rosids</taxon>
        <taxon>malvids</taxon>
        <taxon>Sapindales</taxon>
        <taxon>Anacardiaceae</taxon>
        <taxon>Pistacia</taxon>
    </lineage>
</organism>
<comment type="caution">
    <text evidence="1">The sequence shown here is derived from an EMBL/GenBank/DDBJ whole genome shotgun (WGS) entry which is preliminary data.</text>
</comment>
<protein>
    <submittedName>
        <fullName evidence="1">Uncharacterized protein</fullName>
    </submittedName>
</protein>
<reference evidence="2" key="1">
    <citation type="journal article" date="2023" name="G3 (Bethesda)">
        <title>Genome assembly and association tests identify interacting loci associated with vigor, precocity, and sex in interspecific pistachio rootstocks.</title>
        <authorList>
            <person name="Palmer W."/>
            <person name="Jacygrad E."/>
            <person name="Sagayaradj S."/>
            <person name="Cavanaugh K."/>
            <person name="Han R."/>
            <person name="Bertier L."/>
            <person name="Beede B."/>
            <person name="Kafkas S."/>
            <person name="Golino D."/>
            <person name="Preece J."/>
            <person name="Michelmore R."/>
        </authorList>
    </citation>
    <scope>NUCLEOTIDE SEQUENCE [LARGE SCALE GENOMIC DNA]</scope>
</reference>
<proteinExistence type="predicted"/>
<dbReference type="EMBL" id="CM047749">
    <property type="protein sequence ID" value="KAJ0009691.1"/>
    <property type="molecule type" value="Genomic_DNA"/>
</dbReference>
<sequence>MNNHSSRFKMSHAWPPWAARIKRRLGWEASPRIDGADKIIGELERVKEVAANQASKMKDELGVAKVEIAKKMEVFEVLLLPRDYELQGLREEVANREEIKLERDSLKFQISNLRSKVKVIKS</sequence>
<dbReference type="Proteomes" id="UP001163603">
    <property type="component" value="Chromosome 14"/>
</dbReference>
<accession>A0ACC0X213</accession>
<keyword evidence="2" id="KW-1185">Reference proteome</keyword>
<evidence type="ECO:0000313" key="1">
    <source>
        <dbReference type="EMBL" id="KAJ0009691.1"/>
    </source>
</evidence>
<gene>
    <name evidence="1" type="ORF">Pint_33621</name>
</gene>
<name>A0ACC0X213_9ROSI</name>
<evidence type="ECO:0000313" key="2">
    <source>
        <dbReference type="Proteomes" id="UP001163603"/>
    </source>
</evidence>